<proteinExistence type="predicted"/>
<dbReference type="AlphaFoldDB" id="A0A0F9K8U3"/>
<protein>
    <recommendedName>
        <fullName evidence="2">Apea-like HEPN domain-containing protein</fullName>
    </recommendedName>
</protein>
<evidence type="ECO:0008006" key="2">
    <source>
        <dbReference type="Google" id="ProtNLM"/>
    </source>
</evidence>
<organism evidence="1">
    <name type="scientific">marine sediment metagenome</name>
    <dbReference type="NCBI Taxonomy" id="412755"/>
    <lineage>
        <taxon>unclassified sequences</taxon>
        <taxon>metagenomes</taxon>
        <taxon>ecological metagenomes</taxon>
    </lineage>
</organism>
<evidence type="ECO:0000313" key="1">
    <source>
        <dbReference type="EMBL" id="KKM71061.1"/>
    </source>
</evidence>
<sequence>MTEPGSMLLFMPWCRLDKAYRAEEIELMPYSSGVPNAIPGLDASMRSCVDRIMGMYKTIEGRPVDRAAVIRFAAKPPLSTLDDDEITVVDELITIACFTALSKRQYFGVPDVYCNTDCFLFHAQRFTDARSVAFSSHRRAGRVTDMGWSPREISITIPMNCHNVHRVTLDGELLAALVKQREAGNKWGRWQNALSSFNQANTDSSTVQHQVEWVQLCSAFEHLLGAKSDAKDVAGRFTAAFQPVQDMLVSDATRRSPRSQDETKPLRFEWMREFYRIRGDFAHGKLVTQQPMTWNALEHLVLATIAFPLVVKSLLQQQGRYELSNDDRAQIDIFERFADTTEFLRPPTDQKGSNDTHWVRLFGKQRMAVVTSKGRDEAARKLREKFPDFFRDSKDDTEGEDA</sequence>
<accession>A0A0F9K8U3</accession>
<reference evidence="1" key="1">
    <citation type="journal article" date="2015" name="Nature">
        <title>Complex archaea that bridge the gap between prokaryotes and eukaryotes.</title>
        <authorList>
            <person name="Spang A."/>
            <person name="Saw J.H."/>
            <person name="Jorgensen S.L."/>
            <person name="Zaremba-Niedzwiedzka K."/>
            <person name="Martijn J."/>
            <person name="Lind A.E."/>
            <person name="van Eijk R."/>
            <person name="Schleper C."/>
            <person name="Guy L."/>
            <person name="Ettema T.J."/>
        </authorList>
    </citation>
    <scope>NUCLEOTIDE SEQUENCE</scope>
</reference>
<comment type="caution">
    <text evidence="1">The sequence shown here is derived from an EMBL/GenBank/DDBJ whole genome shotgun (WGS) entry which is preliminary data.</text>
</comment>
<name>A0A0F9K8U3_9ZZZZ</name>
<dbReference type="EMBL" id="LAZR01009706">
    <property type="protein sequence ID" value="KKM71061.1"/>
    <property type="molecule type" value="Genomic_DNA"/>
</dbReference>
<gene>
    <name evidence="1" type="ORF">LCGC14_1434470</name>
</gene>